<name>A0A1Y2FM34_9BASI</name>
<feature type="transmembrane region" description="Helical" evidence="6">
    <location>
        <begin position="130"/>
        <end position="148"/>
    </location>
</feature>
<evidence type="ECO:0000256" key="4">
    <source>
        <dbReference type="ARBA" id="ARBA00022989"/>
    </source>
</evidence>
<dbReference type="AlphaFoldDB" id="A0A1Y2FM34"/>
<evidence type="ECO:0000313" key="7">
    <source>
        <dbReference type="EMBL" id="ORY84657.1"/>
    </source>
</evidence>
<feature type="transmembrane region" description="Helical" evidence="6">
    <location>
        <begin position="248"/>
        <end position="267"/>
    </location>
</feature>
<dbReference type="Pfam" id="PF02133">
    <property type="entry name" value="Transp_cyt_pur"/>
    <property type="match status" value="1"/>
</dbReference>
<keyword evidence="4 6" id="KW-1133">Transmembrane helix</keyword>
<keyword evidence="3 6" id="KW-0812">Transmembrane</keyword>
<protein>
    <submittedName>
        <fullName evidence="7">Putative allantoate transporter</fullName>
    </submittedName>
</protein>
<reference evidence="7 8" key="1">
    <citation type="submission" date="2016-07" db="EMBL/GenBank/DDBJ databases">
        <title>Pervasive Adenine N6-methylation of Active Genes in Fungi.</title>
        <authorList>
            <consortium name="DOE Joint Genome Institute"/>
            <person name="Mondo S.J."/>
            <person name="Dannebaum R.O."/>
            <person name="Kuo R.C."/>
            <person name="Labutti K."/>
            <person name="Haridas S."/>
            <person name="Kuo A."/>
            <person name="Salamov A."/>
            <person name="Ahrendt S.R."/>
            <person name="Lipzen A."/>
            <person name="Sullivan W."/>
            <person name="Andreopoulos W.B."/>
            <person name="Clum A."/>
            <person name="Lindquist E."/>
            <person name="Daum C."/>
            <person name="Ramamoorthy G.K."/>
            <person name="Gryganskyi A."/>
            <person name="Culley D."/>
            <person name="Magnuson J.K."/>
            <person name="James T.Y."/>
            <person name="O'Malley M.A."/>
            <person name="Stajich J.E."/>
            <person name="Spatafora J.W."/>
            <person name="Visel A."/>
            <person name="Grigoriev I.V."/>
        </authorList>
    </citation>
    <scope>NUCLEOTIDE SEQUENCE [LARGE SCALE GENOMIC DNA]</scope>
    <source>
        <strain evidence="7 8">62-1032</strain>
    </source>
</reference>
<feature type="transmembrane region" description="Helical" evidence="6">
    <location>
        <begin position="402"/>
        <end position="426"/>
    </location>
</feature>
<evidence type="ECO:0000256" key="5">
    <source>
        <dbReference type="ARBA" id="ARBA00023136"/>
    </source>
</evidence>
<evidence type="ECO:0000256" key="2">
    <source>
        <dbReference type="ARBA" id="ARBA00008974"/>
    </source>
</evidence>
<dbReference type="GO" id="GO:0015205">
    <property type="term" value="F:nucleobase transmembrane transporter activity"/>
    <property type="evidence" value="ECO:0007669"/>
    <property type="project" value="TreeGrafter"/>
</dbReference>
<dbReference type="PANTHER" id="PTHR30618:SF0">
    <property type="entry name" value="PURINE-URACIL PERMEASE NCS1"/>
    <property type="match status" value="1"/>
</dbReference>
<feature type="transmembrane region" description="Helical" evidence="6">
    <location>
        <begin position="288"/>
        <end position="312"/>
    </location>
</feature>
<accession>A0A1Y2FM34</accession>
<comment type="similarity">
    <text evidence="2">Belongs to the purine-cytosine permease (2.A.39) family.</text>
</comment>
<gene>
    <name evidence="7" type="ORF">BCR35DRAFT_302963</name>
</gene>
<evidence type="ECO:0000313" key="8">
    <source>
        <dbReference type="Proteomes" id="UP000193467"/>
    </source>
</evidence>
<dbReference type="PANTHER" id="PTHR30618">
    <property type="entry name" value="NCS1 FAMILY PURINE/PYRIMIDINE TRANSPORTER"/>
    <property type="match status" value="1"/>
</dbReference>
<sequence length="511" mass="55825">MSRIQRTKASIKAHCTSLSAWELPKRESSVAPAGVWTNEDMDPVPSHLQTWTSVTFLLYWCSDLINAGSWSQVSSFVAIGLTWWESVLAVLLGSFLISILIACNGIIGARLHTPFAISARGAYGTNLSKFAVVSRMVIAWFWFSINTYQGGTGVKLMLIAIWPSFRHFKNHLPESSGTDSSSMLCFFLFWLMQAPFTLINPRKLRPLFLLKAISVPVTAIAMMAWSIHAAGDQASAVLKASPTLSGLPAWYAFMTAVTSCMGTWTTMATSIGDFSRYSKKPSSAALQVVFFPFMFFTCALFGAIASNMMLAVTGEVLWQPFDIIDTWEGSKGGRAAAFFASFAWAIGNLGTNITANSISSANDFCTLFPRWVNIFRGQLFAIFIGTWAFAPWKVLGSAGSFISFMGAYSIVLGPLAAVLSSDFFLVKKGRYSVPALYDPNGIYRYNSWGVNWRAMAALVVSISPNMPGMINALDSSIHIGGARYIYAVATIFGSHRCHSHSLGTLRPLPSP</sequence>
<evidence type="ECO:0000256" key="3">
    <source>
        <dbReference type="ARBA" id="ARBA00022692"/>
    </source>
</evidence>
<organism evidence="7 8">
    <name type="scientific">Leucosporidium creatinivorum</name>
    <dbReference type="NCBI Taxonomy" id="106004"/>
    <lineage>
        <taxon>Eukaryota</taxon>
        <taxon>Fungi</taxon>
        <taxon>Dikarya</taxon>
        <taxon>Basidiomycota</taxon>
        <taxon>Pucciniomycotina</taxon>
        <taxon>Microbotryomycetes</taxon>
        <taxon>Leucosporidiales</taxon>
        <taxon>Leucosporidium</taxon>
    </lineage>
</organism>
<dbReference type="InParanoid" id="A0A1Y2FM34"/>
<feature type="transmembrane region" description="Helical" evidence="6">
    <location>
        <begin position="87"/>
        <end position="109"/>
    </location>
</feature>
<proteinExistence type="inferred from homology"/>
<feature type="transmembrane region" description="Helical" evidence="6">
    <location>
        <begin position="207"/>
        <end position="228"/>
    </location>
</feature>
<dbReference type="OrthoDB" id="2018619at2759"/>
<feature type="transmembrane region" description="Helical" evidence="6">
    <location>
        <begin position="371"/>
        <end position="390"/>
    </location>
</feature>
<dbReference type="EMBL" id="MCGR01000017">
    <property type="protein sequence ID" value="ORY84657.1"/>
    <property type="molecule type" value="Genomic_DNA"/>
</dbReference>
<dbReference type="InterPro" id="IPR001248">
    <property type="entry name" value="Pur-cyt_permease"/>
</dbReference>
<dbReference type="Gene3D" id="1.10.4160.10">
    <property type="entry name" value="Hydantoin permease"/>
    <property type="match status" value="1"/>
</dbReference>
<dbReference type="Proteomes" id="UP000193467">
    <property type="component" value="Unassembled WGS sequence"/>
</dbReference>
<dbReference type="GO" id="GO:0005886">
    <property type="term" value="C:plasma membrane"/>
    <property type="evidence" value="ECO:0007669"/>
    <property type="project" value="TreeGrafter"/>
</dbReference>
<dbReference type="InterPro" id="IPR045225">
    <property type="entry name" value="Uracil/uridine/allantoin_perm"/>
</dbReference>
<keyword evidence="5 6" id="KW-0472">Membrane</keyword>
<feature type="transmembrane region" description="Helical" evidence="6">
    <location>
        <begin position="332"/>
        <end position="350"/>
    </location>
</feature>
<comment type="caution">
    <text evidence="7">The sequence shown here is derived from an EMBL/GenBank/DDBJ whole genome shotgun (WGS) entry which is preliminary data.</text>
</comment>
<evidence type="ECO:0000256" key="1">
    <source>
        <dbReference type="ARBA" id="ARBA00004141"/>
    </source>
</evidence>
<keyword evidence="8" id="KW-1185">Reference proteome</keyword>
<evidence type="ECO:0000256" key="6">
    <source>
        <dbReference type="SAM" id="Phobius"/>
    </source>
</evidence>
<comment type="subcellular location">
    <subcellularLocation>
        <location evidence="1">Membrane</location>
        <topology evidence="1">Multi-pass membrane protein</topology>
    </subcellularLocation>
</comment>